<comment type="caution">
    <text evidence="1">The sequence shown here is derived from an EMBL/GenBank/DDBJ whole genome shotgun (WGS) entry which is preliminary data.</text>
</comment>
<dbReference type="RefSeq" id="WP_176483407.1">
    <property type="nucleotide sequence ID" value="NZ_CBCSBM010000001.1"/>
</dbReference>
<proteinExistence type="predicted"/>
<gene>
    <name evidence="1" type="ORF">EI168_12085</name>
</gene>
<keyword evidence="2" id="KW-1185">Reference proteome</keyword>
<accession>A0ABR9F2Z5</accession>
<name>A0ABR9F2Z5_9GAMM</name>
<reference evidence="1 2" key="1">
    <citation type="submission" date="2020-07" db="EMBL/GenBank/DDBJ databases">
        <title>Halophilic bacteria isolated from french cheeses.</title>
        <authorList>
            <person name="Kothe C.I."/>
            <person name="Farah-Kraiem B."/>
            <person name="Renault P."/>
            <person name="Dridi B."/>
        </authorList>
    </citation>
    <scope>NUCLEOTIDE SEQUENCE [LARGE SCALE GENOMIC DNA]</scope>
    <source>
        <strain evidence="1 2">FME1</strain>
    </source>
</reference>
<organism evidence="1 2">
    <name type="scientific">Halomonas casei</name>
    <dbReference type="NCBI Taxonomy" id="2742613"/>
    <lineage>
        <taxon>Bacteria</taxon>
        <taxon>Pseudomonadati</taxon>
        <taxon>Pseudomonadota</taxon>
        <taxon>Gammaproteobacteria</taxon>
        <taxon>Oceanospirillales</taxon>
        <taxon>Halomonadaceae</taxon>
        <taxon>Halomonas</taxon>
    </lineage>
</organism>
<dbReference type="EMBL" id="RRZD01000010">
    <property type="protein sequence ID" value="MBE0400842.1"/>
    <property type="molecule type" value="Genomic_DNA"/>
</dbReference>
<sequence>MLDRPEQVMPIERFLIRAAKADVVPNKQTQATKVSPTITQWLTQQWRKWWQ</sequence>
<evidence type="ECO:0000313" key="2">
    <source>
        <dbReference type="Proteomes" id="UP001645039"/>
    </source>
</evidence>
<evidence type="ECO:0000313" key="1">
    <source>
        <dbReference type="EMBL" id="MBE0400842.1"/>
    </source>
</evidence>
<dbReference type="Proteomes" id="UP001645039">
    <property type="component" value="Unassembled WGS sequence"/>
</dbReference>
<protein>
    <submittedName>
        <fullName evidence="1">Uncharacterized protein</fullName>
    </submittedName>
</protein>